<dbReference type="EMBL" id="MPUH01000459">
    <property type="protein sequence ID" value="OMJ79674.1"/>
    <property type="molecule type" value="Genomic_DNA"/>
</dbReference>
<feature type="transmembrane region" description="Helical" evidence="1">
    <location>
        <begin position="90"/>
        <end position="112"/>
    </location>
</feature>
<feature type="transmembrane region" description="Helical" evidence="1">
    <location>
        <begin position="244"/>
        <end position="266"/>
    </location>
</feature>
<dbReference type="AlphaFoldDB" id="A0A1R2BSD5"/>
<feature type="transmembrane region" description="Helical" evidence="1">
    <location>
        <begin position="217"/>
        <end position="238"/>
    </location>
</feature>
<organism evidence="2 3">
    <name type="scientific">Stentor coeruleus</name>
    <dbReference type="NCBI Taxonomy" id="5963"/>
    <lineage>
        <taxon>Eukaryota</taxon>
        <taxon>Sar</taxon>
        <taxon>Alveolata</taxon>
        <taxon>Ciliophora</taxon>
        <taxon>Postciliodesmatophora</taxon>
        <taxon>Heterotrichea</taxon>
        <taxon>Heterotrichida</taxon>
        <taxon>Stentoridae</taxon>
        <taxon>Stentor</taxon>
    </lineage>
</organism>
<feature type="transmembrane region" description="Helical" evidence="1">
    <location>
        <begin position="185"/>
        <end position="205"/>
    </location>
</feature>
<keyword evidence="1" id="KW-0472">Membrane</keyword>
<protein>
    <submittedName>
        <fullName evidence="2">Uncharacterized protein</fullName>
    </submittedName>
</protein>
<feature type="transmembrane region" description="Helical" evidence="1">
    <location>
        <begin position="150"/>
        <end position="173"/>
    </location>
</feature>
<keyword evidence="1" id="KW-0812">Transmembrane</keyword>
<feature type="transmembrane region" description="Helical" evidence="1">
    <location>
        <begin position="38"/>
        <end position="56"/>
    </location>
</feature>
<name>A0A1R2BSD5_9CILI</name>
<dbReference type="Proteomes" id="UP000187209">
    <property type="component" value="Unassembled WGS sequence"/>
</dbReference>
<evidence type="ECO:0000313" key="2">
    <source>
        <dbReference type="EMBL" id="OMJ79674.1"/>
    </source>
</evidence>
<comment type="caution">
    <text evidence="2">The sequence shown here is derived from an EMBL/GenBank/DDBJ whole genome shotgun (WGS) entry which is preliminary data.</text>
</comment>
<evidence type="ECO:0000313" key="3">
    <source>
        <dbReference type="Proteomes" id="UP000187209"/>
    </source>
</evidence>
<evidence type="ECO:0000256" key="1">
    <source>
        <dbReference type="SAM" id="Phobius"/>
    </source>
</evidence>
<sequence>MDFSHITGSIGLFIGIYLQESSHFLHRILPSRNKIHNRITYMLYLGLTLELCSILILPLSTYVLLSSAHIAVFKHILIKDEKRKYSNAETFGTMSILSGFIIVMLFGGIQFTVTQESFRQLFDLYYYLYTFSSLICTLVLRRLGYFAGRIIVETGIPAQISSFAVAGMKIFWICADVFSKAEDGIFMFLALVVSVGVLAMANGFVNQLGKEHDMVIVMGGYYLWNICYSLPLSMFVSAGVGHSLVNYCAVGIGCLLIVPGIFLHSFRKIEYLKAYKENKYQQARSYDFIV</sequence>
<gene>
    <name evidence="2" type="ORF">SteCoe_20237</name>
</gene>
<keyword evidence="3" id="KW-1185">Reference proteome</keyword>
<dbReference type="OrthoDB" id="323511at2759"/>
<proteinExistence type="predicted"/>
<accession>A0A1R2BSD5</accession>
<feature type="transmembrane region" description="Helical" evidence="1">
    <location>
        <begin position="124"/>
        <end position="143"/>
    </location>
</feature>
<reference evidence="2 3" key="1">
    <citation type="submission" date="2016-11" db="EMBL/GenBank/DDBJ databases">
        <title>The macronuclear genome of Stentor coeruleus: a giant cell with tiny introns.</title>
        <authorList>
            <person name="Slabodnick M."/>
            <person name="Ruby J.G."/>
            <person name="Reiff S.B."/>
            <person name="Swart E.C."/>
            <person name="Gosai S."/>
            <person name="Prabakaran S."/>
            <person name="Witkowska E."/>
            <person name="Larue G.E."/>
            <person name="Fisher S."/>
            <person name="Freeman R.M."/>
            <person name="Gunawardena J."/>
            <person name="Chu W."/>
            <person name="Stover N.A."/>
            <person name="Gregory B.D."/>
            <person name="Nowacki M."/>
            <person name="Derisi J."/>
            <person name="Roy S.W."/>
            <person name="Marshall W.F."/>
            <person name="Sood P."/>
        </authorList>
    </citation>
    <scope>NUCLEOTIDE SEQUENCE [LARGE SCALE GENOMIC DNA]</scope>
    <source>
        <strain evidence="2">WM001</strain>
    </source>
</reference>
<keyword evidence="1" id="KW-1133">Transmembrane helix</keyword>